<feature type="domain" description="FAS1" evidence="2">
    <location>
        <begin position="178"/>
        <end position="308"/>
    </location>
</feature>
<reference evidence="3 4" key="1">
    <citation type="submission" date="2021-02" db="EMBL/GenBank/DDBJ databases">
        <title>Genome assembly of Pseudopithomyces chartarum.</title>
        <authorList>
            <person name="Jauregui R."/>
            <person name="Singh J."/>
            <person name="Voisey C."/>
        </authorList>
    </citation>
    <scope>NUCLEOTIDE SEQUENCE [LARGE SCALE GENOMIC DNA]</scope>
    <source>
        <strain evidence="3 4">AGR01</strain>
    </source>
</reference>
<dbReference type="AlphaFoldDB" id="A0AAN6M888"/>
<evidence type="ECO:0000313" key="4">
    <source>
        <dbReference type="Proteomes" id="UP001280581"/>
    </source>
</evidence>
<dbReference type="SMART" id="SM00554">
    <property type="entry name" value="FAS1"/>
    <property type="match status" value="2"/>
</dbReference>
<dbReference type="GO" id="GO:0016236">
    <property type="term" value="P:macroautophagy"/>
    <property type="evidence" value="ECO:0007669"/>
    <property type="project" value="TreeGrafter"/>
</dbReference>
<dbReference type="InterPro" id="IPR036378">
    <property type="entry name" value="FAS1_dom_sf"/>
</dbReference>
<dbReference type="InterPro" id="IPR050904">
    <property type="entry name" value="Adhesion/Biosynth-related"/>
</dbReference>
<feature type="chain" id="PRO_5042867023" description="FAS1 domain-containing protein" evidence="1">
    <location>
        <begin position="17"/>
        <end position="411"/>
    </location>
</feature>
<feature type="signal peptide" evidence="1">
    <location>
        <begin position="1"/>
        <end position="16"/>
    </location>
</feature>
<evidence type="ECO:0000259" key="2">
    <source>
        <dbReference type="PROSITE" id="PS50213"/>
    </source>
</evidence>
<keyword evidence="1" id="KW-0732">Signal</keyword>
<dbReference type="EMBL" id="WVTA01000002">
    <property type="protein sequence ID" value="KAK3215996.1"/>
    <property type="molecule type" value="Genomic_DNA"/>
</dbReference>
<proteinExistence type="predicted"/>
<name>A0AAN6M888_9PLEO</name>
<protein>
    <recommendedName>
        <fullName evidence="2">FAS1 domain-containing protein</fullName>
    </recommendedName>
</protein>
<gene>
    <name evidence="3" type="ORF">GRF29_8g1768262</name>
</gene>
<accession>A0AAN6M888</accession>
<keyword evidence="4" id="KW-1185">Reference proteome</keyword>
<dbReference type="InterPro" id="IPR000782">
    <property type="entry name" value="FAS1_domain"/>
</dbReference>
<feature type="domain" description="FAS1" evidence="2">
    <location>
        <begin position="18"/>
        <end position="175"/>
    </location>
</feature>
<evidence type="ECO:0000256" key="1">
    <source>
        <dbReference type="SAM" id="SignalP"/>
    </source>
</evidence>
<sequence length="411" mass="41379">MKTTFTLAAFVASVLAQSPSLSELIESQPDLSILGTALGLVPELAETLTGLSGITIFAPTDSAFQALLGGETSQESFSISQRDAKAVARILSYHVLNGTYTSSDFSEIPTYVNTLLTPSSESPFVSNVTEGQNLGLVLDGDSATILSGDFNTATVTEADIKAANDVTVHKIDEVLIIPSLLSDTLSRLPDVGVSAAIGALTATDLVQTVDTIADLTIFVPNNAAFAGAASAFANASVETLTSVLTYHAVAGAVVFASDVTNTTVPTVNGNDVTLSVGTDGTVYVDNAKVIFPNIILSNGVAHIIDTVLNPEDEVESPSPAATPTPAYSGASAIGTDIPFTSGVAAVGTGLISIPAVATTAQFVAPGGANATSVASPTASPSPSVSEFPGAANKVKGAVGGMAIGLGMALML</sequence>
<dbReference type="Pfam" id="PF02469">
    <property type="entry name" value="Fasciclin"/>
    <property type="match status" value="2"/>
</dbReference>
<dbReference type="PANTHER" id="PTHR10900:SF77">
    <property type="entry name" value="FI19380P1"/>
    <property type="match status" value="1"/>
</dbReference>
<dbReference type="PROSITE" id="PS50213">
    <property type="entry name" value="FAS1"/>
    <property type="match status" value="2"/>
</dbReference>
<dbReference type="Gene3D" id="2.30.180.10">
    <property type="entry name" value="FAS1 domain"/>
    <property type="match status" value="2"/>
</dbReference>
<dbReference type="Proteomes" id="UP001280581">
    <property type="component" value="Unassembled WGS sequence"/>
</dbReference>
<evidence type="ECO:0000313" key="3">
    <source>
        <dbReference type="EMBL" id="KAK3215996.1"/>
    </source>
</evidence>
<comment type="caution">
    <text evidence="3">The sequence shown here is derived from an EMBL/GenBank/DDBJ whole genome shotgun (WGS) entry which is preliminary data.</text>
</comment>
<dbReference type="GO" id="GO:0000329">
    <property type="term" value="C:fungal-type vacuole membrane"/>
    <property type="evidence" value="ECO:0007669"/>
    <property type="project" value="TreeGrafter"/>
</dbReference>
<dbReference type="SUPFAM" id="SSF82153">
    <property type="entry name" value="FAS1 domain"/>
    <property type="match status" value="2"/>
</dbReference>
<dbReference type="PANTHER" id="PTHR10900">
    <property type="entry name" value="PERIOSTIN-RELATED"/>
    <property type="match status" value="1"/>
</dbReference>
<organism evidence="3 4">
    <name type="scientific">Pseudopithomyces chartarum</name>
    <dbReference type="NCBI Taxonomy" id="1892770"/>
    <lineage>
        <taxon>Eukaryota</taxon>
        <taxon>Fungi</taxon>
        <taxon>Dikarya</taxon>
        <taxon>Ascomycota</taxon>
        <taxon>Pezizomycotina</taxon>
        <taxon>Dothideomycetes</taxon>
        <taxon>Pleosporomycetidae</taxon>
        <taxon>Pleosporales</taxon>
        <taxon>Massarineae</taxon>
        <taxon>Didymosphaeriaceae</taxon>
        <taxon>Pseudopithomyces</taxon>
    </lineage>
</organism>